<proteinExistence type="predicted"/>
<dbReference type="Gene3D" id="3.40.50.1820">
    <property type="entry name" value="alpha/beta hydrolase"/>
    <property type="match status" value="1"/>
</dbReference>
<name>A0A9D2NG83_9FIRM</name>
<evidence type="ECO:0000313" key="1">
    <source>
        <dbReference type="EMBL" id="HJC24907.1"/>
    </source>
</evidence>
<organism evidence="1 2">
    <name type="scientific">Candidatus Eisenbergiella merdavium</name>
    <dbReference type="NCBI Taxonomy" id="2838551"/>
    <lineage>
        <taxon>Bacteria</taxon>
        <taxon>Bacillati</taxon>
        <taxon>Bacillota</taxon>
        <taxon>Clostridia</taxon>
        <taxon>Lachnospirales</taxon>
        <taxon>Lachnospiraceae</taxon>
        <taxon>Eisenbergiella</taxon>
    </lineage>
</organism>
<dbReference type="Proteomes" id="UP000823891">
    <property type="component" value="Unassembled WGS sequence"/>
</dbReference>
<dbReference type="InterPro" id="IPR029058">
    <property type="entry name" value="AB_hydrolase_fold"/>
</dbReference>
<dbReference type="EMBL" id="DWWS01000050">
    <property type="protein sequence ID" value="HJC24907.1"/>
    <property type="molecule type" value="Genomic_DNA"/>
</dbReference>
<comment type="caution">
    <text evidence="1">The sequence shown here is derived from an EMBL/GenBank/DDBJ whole genome shotgun (WGS) entry which is preliminary data.</text>
</comment>
<dbReference type="SUPFAM" id="SSF53474">
    <property type="entry name" value="alpha/beta-Hydrolases"/>
    <property type="match status" value="1"/>
</dbReference>
<sequence>MNGSSIISLWTRALNRLYTTMMQLLKEREFSSNEGQSIRYMFFPSRKSNTLVIGFQACNDAGARYNYVRTIQNCGVNRLFIKDDFGPNHCGDYYLGSNGTYSVEKAVYALIDLFIDRTHPSKIIFIGSSKGGYAALNFGLSYPAANIVIAAPQYYLGSYLDNPKWKENLEEILGENVTEENKRALDLRLKRKISGDMFGNSQTIYIHYSDQEHTYKEHVKDLLEDLNGSGISIHTDVGKYSVHEELKHYFPDYLQKTIREIQKNVI</sequence>
<gene>
    <name evidence="1" type="ORF">H9761_14585</name>
</gene>
<accession>A0A9D2NG83</accession>
<protein>
    <submittedName>
        <fullName evidence="1">Uncharacterized protein</fullName>
    </submittedName>
</protein>
<reference evidence="1" key="1">
    <citation type="journal article" date="2021" name="PeerJ">
        <title>Extensive microbial diversity within the chicken gut microbiome revealed by metagenomics and culture.</title>
        <authorList>
            <person name="Gilroy R."/>
            <person name="Ravi A."/>
            <person name="Getino M."/>
            <person name="Pursley I."/>
            <person name="Horton D.L."/>
            <person name="Alikhan N.F."/>
            <person name="Baker D."/>
            <person name="Gharbi K."/>
            <person name="Hall N."/>
            <person name="Watson M."/>
            <person name="Adriaenssens E.M."/>
            <person name="Foster-Nyarko E."/>
            <person name="Jarju S."/>
            <person name="Secka A."/>
            <person name="Antonio M."/>
            <person name="Oren A."/>
            <person name="Chaudhuri R.R."/>
            <person name="La Ragione R."/>
            <person name="Hildebrand F."/>
            <person name="Pallen M.J."/>
        </authorList>
    </citation>
    <scope>NUCLEOTIDE SEQUENCE</scope>
    <source>
        <strain evidence="1">USAMLcec2-132</strain>
    </source>
</reference>
<evidence type="ECO:0000313" key="2">
    <source>
        <dbReference type="Proteomes" id="UP000823891"/>
    </source>
</evidence>
<dbReference type="AlphaFoldDB" id="A0A9D2NG83"/>
<reference evidence="1" key="2">
    <citation type="submission" date="2021-04" db="EMBL/GenBank/DDBJ databases">
        <authorList>
            <person name="Gilroy R."/>
        </authorList>
    </citation>
    <scope>NUCLEOTIDE SEQUENCE</scope>
    <source>
        <strain evidence="1">USAMLcec2-132</strain>
    </source>
</reference>